<dbReference type="Proteomes" id="UP000030689">
    <property type="component" value="Unassembled WGS sequence"/>
</dbReference>
<dbReference type="Gramene" id="ESQ46752">
    <property type="protein sequence ID" value="ESQ46752"/>
    <property type="gene ID" value="EUTSA_v10028014mg"/>
</dbReference>
<protein>
    <submittedName>
        <fullName evidence="1">Uncharacterized protein</fullName>
    </submittedName>
</protein>
<accession>V4LW66</accession>
<reference evidence="1 2" key="1">
    <citation type="journal article" date="2013" name="Front. Plant Sci.">
        <title>The Reference Genome of the Halophytic Plant Eutrema salsugineum.</title>
        <authorList>
            <person name="Yang R."/>
            <person name="Jarvis D.E."/>
            <person name="Chen H."/>
            <person name="Beilstein M.A."/>
            <person name="Grimwood J."/>
            <person name="Jenkins J."/>
            <person name="Shu S."/>
            <person name="Prochnik S."/>
            <person name="Xin M."/>
            <person name="Ma C."/>
            <person name="Schmutz J."/>
            <person name="Wing R.A."/>
            <person name="Mitchell-Olds T."/>
            <person name="Schumaker K.S."/>
            <person name="Wang X."/>
        </authorList>
    </citation>
    <scope>NUCLEOTIDE SEQUENCE [LARGE SCALE GENOMIC DNA]</scope>
</reference>
<dbReference type="KEGG" id="eus:EUTSA_v10028014mg"/>
<dbReference type="AlphaFoldDB" id="V4LW66"/>
<organism evidence="1 2">
    <name type="scientific">Eutrema salsugineum</name>
    <name type="common">Saltwater cress</name>
    <name type="synonym">Sisymbrium salsugineum</name>
    <dbReference type="NCBI Taxonomy" id="72664"/>
    <lineage>
        <taxon>Eukaryota</taxon>
        <taxon>Viridiplantae</taxon>
        <taxon>Streptophyta</taxon>
        <taxon>Embryophyta</taxon>
        <taxon>Tracheophyta</taxon>
        <taxon>Spermatophyta</taxon>
        <taxon>Magnoliopsida</taxon>
        <taxon>eudicotyledons</taxon>
        <taxon>Gunneridae</taxon>
        <taxon>Pentapetalae</taxon>
        <taxon>rosids</taxon>
        <taxon>malvids</taxon>
        <taxon>Brassicales</taxon>
        <taxon>Brassicaceae</taxon>
        <taxon>Eutremeae</taxon>
        <taxon>Eutrema</taxon>
    </lineage>
</organism>
<dbReference type="EMBL" id="KI517416">
    <property type="protein sequence ID" value="ESQ46752.1"/>
    <property type="molecule type" value="Genomic_DNA"/>
</dbReference>
<evidence type="ECO:0000313" key="2">
    <source>
        <dbReference type="Proteomes" id="UP000030689"/>
    </source>
</evidence>
<proteinExistence type="predicted"/>
<name>V4LW66_EUTSA</name>
<keyword evidence="2" id="KW-1185">Reference proteome</keyword>
<evidence type="ECO:0000313" key="1">
    <source>
        <dbReference type="EMBL" id="ESQ46752.1"/>
    </source>
</evidence>
<sequence>MFSLSLSPSSWRFINFTVIIMTSPPESISRPGWCFVSSDANGPTNILIAGISTPSDEGSVPVAFSSPEKIMSLP</sequence>
<gene>
    <name evidence="1" type="ORF">EUTSA_v10028014mg</name>
</gene>